<feature type="domain" description="Mycothiol-dependent maleylpyruvate isomerase metal-binding" evidence="2">
    <location>
        <begin position="26"/>
        <end position="147"/>
    </location>
</feature>
<evidence type="ECO:0000313" key="3">
    <source>
        <dbReference type="EMBL" id="GEB50643.1"/>
    </source>
</evidence>
<dbReference type="InterPro" id="IPR034660">
    <property type="entry name" value="DinB/YfiT-like"/>
</dbReference>
<sequence length="210" mass="21822">MTDGNGARGSDGGAGAGGEVPVDAGPAARELARVAERVEDAALGRATPCARYDVRDLLRHVLDGAAAFRDAAGKQHTAYTDAPPEVSTPLPDDWRARLPRRLDELAAALREPAAWRGETRVAGIGMPAGEAALTGLDEIVVHGWDLARATGQPYTGDERALRALLPMLERTADPAGVPGLFGPAVSVPRGAPLLDRVLALTGRDPGWCAA</sequence>
<feature type="region of interest" description="Disordered" evidence="1">
    <location>
        <begin position="1"/>
        <end position="24"/>
    </location>
</feature>
<dbReference type="SUPFAM" id="SSF109854">
    <property type="entry name" value="DinB/YfiT-like putative metalloenzymes"/>
    <property type="match status" value="1"/>
</dbReference>
<protein>
    <submittedName>
        <fullName evidence="3">TIGR03086 family protein</fullName>
    </submittedName>
</protein>
<dbReference type="InterPro" id="IPR017520">
    <property type="entry name" value="CHP03086"/>
</dbReference>
<dbReference type="NCBIfam" id="TIGR03086">
    <property type="entry name" value="TIGR03086 family metal-binding protein"/>
    <property type="match status" value="1"/>
</dbReference>
<dbReference type="Pfam" id="PF11716">
    <property type="entry name" value="MDMPI_N"/>
    <property type="match status" value="1"/>
</dbReference>
<evidence type="ECO:0000259" key="2">
    <source>
        <dbReference type="Pfam" id="PF11716"/>
    </source>
</evidence>
<dbReference type="RefSeq" id="WP_086817856.1">
    <property type="nucleotide sequence ID" value="NZ_BJMM01000014.1"/>
</dbReference>
<reference evidence="3 4" key="1">
    <citation type="submission" date="2019-06" db="EMBL/GenBank/DDBJ databases">
        <title>Whole genome shotgun sequence of Streptomyces cacaoi subsp. cacaoi NBRC 12748.</title>
        <authorList>
            <person name="Hosoyama A."/>
            <person name="Uohara A."/>
            <person name="Ohji S."/>
            <person name="Ichikawa N."/>
        </authorList>
    </citation>
    <scope>NUCLEOTIDE SEQUENCE [LARGE SCALE GENOMIC DNA]</scope>
    <source>
        <strain evidence="3 4">NBRC 12748</strain>
    </source>
</reference>
<dbReference type="InterPro" id="IPR024344">
    <property type="entry name" value="MDMPI_metal-binding"/>
</dbReference>
<evidence type="ECO:0000256" key="1">
    <source>
        <dbReference type="SAM" id="MobiDB-lite"/>
    </source>
</evidence>
<dbReference type="Gene3D" id="1.20.120.450">
    <property type="entry name" value="dinb family like domain"/>
    <property type="match status" value="1"/>
</dbReference>
<feature type="compositionally biased region" description="Gly residues" evidence="1">
    <location>
        <begin position="1"/>
        <end position="18"/>
    </location>
</feature>
<keyword evidence="4" id="KW-1185">Reference proteome</keyword>
<dbReference type="Proteomes" id="UP000319210">
    <property type="component" value="Unassembled WGS sequence"/>
</dbReference>
<dbReference type="OrthoDB" id="5185819at2"/>
<dbReference type="EMBL" id="BJMM01000014">
    <property type="protein sequence ID" value="GEB50643.1"/>
    <property type="molecule type" value="Genomic_DNA"/>
</dbReference>
<comment type="caution">
    <text evidence="3">The sequence shown here is derived from an EMBL/GenBank/DDBJ whole genome shotgun (WGS) entry which is preliminary data.</text>
</comment>
<dbReference type="InterPro" id="IPR017517">
    <property type="entry name" value="Maleyloyr_isom"/>
</dbReference>
<accession>A0A4Y3R1K0</accession>
<evidence type="ECO:0000313" key="4">
    <source>
        <dbReference type="Proteomes" id="UP000319210"/>
    </source>
</evidence>
<dbReference type="NCBIfam" id="TIGR03083">
    <property type="entry name" value="maleylpyruvate isomerase family mycothiol-dependent enzyme"/>
    <property type="match status" value="1"/>
</dbReference>
<name>A0A4Y3R1K0_STRCI</name>
<proteinExistence type="predicted"/>
<dbReference type="GO" id="GO:0046872">
    <property type="term" value="F:metal ion binding"/>
    <property type="evidence" value="ECO:0007669"/>
    <property type="project" value="InterPro"/>
</dbReference>
<organism evidence="3 4">
    <name type="scientific">Streptomyces cacaoi</name>
    <dbReference type="NCBI Taxonomy" id="1898"/>
    <lineage>
        <taxon>Bacteria</taxon>
        <taxon>Bacillati</taxon>
        <taxon>Actinomycetota</taxon>
        <taxon>Actinomycetes</taxon>
        <taxon>Kitasatosporales</taxon>
        <taxon>Streptomycetaceae</taxon>
        <taxon>Streptomyces</taxon>
    </lineage>
</organism>
<gene>
    <name evidence="3" type="ORF">SCA03_31940</name>
</gene>
<dbReference type="AlphaFoldDB" id="A0A4Y3R1K0"/>